<feature type="non-terminal residue" evidence="5">
    <location>
        <position position="1"/>
    </location>
</feature>
<keyword evidence="2" id="KW-0547">Nucleotide-binding</keyword>
<keyword evidence="6" id="KW-1185">Reference proteome</keyword>
<proteinExistence type="predicted"/>
<dbReference type="Gene3D" id="1.10.3290.10">
    <property type="entry name" value="Fido-like domain"/>
    <property type="match status" value="1"/>
</dbReference>
<feature type="region of interest" description="Disordered" evidence="3">
    <location>
        <begin position="130"/>
        <end position="150"/>
    </location>
</feature>
<dbReference type="EMBL" id="ML179068">
    <property type="protein sequence ID" value="THV03389.1"/>
    <property type="molecule type" value="Genomic_DNA"/>
</dbReference>
<evidence type="ECO:0000256" key="1">
    <source>
        <dbReference type="PIRSR" id="PIRSR640198-1"/>
    </source>
</evidence>
<evidence type="ECO:0000313" key="5">
    <source>
        <dbReference type="EMBL" id="THV03389.1"/>
    </source>
</evidence>
<dbReference type="PROSITE" id="PS51459">
    <property type="entry name" value="FIDO"/>
    <property type="match status" value="1"/>
</dbReference>
<dbReference type="OrthoDB" id="439046at2759"/>
<evidence type="ECO:0000256" key="2">
    <source>
        <dbReference type="PIRSR" id="PIRSR640198-2"/>
    </source>
</evidence>
<dbReference type="Proteomes" id="UP000297245">
    <property type="component" value="Unassembled WGS sequence"/>
</dbReference>
<name>A0A4S8MLJ9_DENBC</name>
<dbReference type="InterPro" id="IPR040198">
    <property type="entry name" value="Fido_containing"/>
</dbReference>
<dbReference type="InterPro" id="IPR036597">
    <property type="entry name" value="Fido-like_dom_sf"/>
</dbReference>
<feature type="binding site" evidence="2">
    <location>
        <begin position="87"/>
        <end position="88"/>
    </location>
    <ligand>
        <name>ATP</name>
        <dbReference type="ChEBI" id="CHEBI:30616"/>
    </ligand>
</feature>
<dbReference type="PANTHER" id="PTHR13504">
    <property type="entry name" value="FIDO DOMAIN-CONTAINING PROTEIN DDB_G0283145"/>
    <property type="match status" value="1"/>
</dbReference>
<dbReference type="SUPFAM" id="SSF140931">
    <property type="entry name" value="Fic-like"/>
    <property type="match status" value="1"/>
</dbReference>
<dbReference type="PANTHER" id="PTHR13504:SF38">
    <property type="entry name" value="FIDO DOMAIN-CONTAINING PROTEIN"/>
    <property type="match status" value="1"/>
</dbReference>
<evidence type="ECO:0000256" key="3">
    <source>
        <dbReference type="SAM" id="MobiDB-lite"/>
    </source>
</evidence>
<feature type="active site" evidence="1">
    <location>
        <position position="51"/>
    </location>
</feature>
<sequence length="150" mass="17233">SVKYTIQCCPYTLVNQELEYICLMGKQFTRTWFRNPIGTASWLHLVLVRCHPFEDGNGRISRLVSSIPLLRYGYPPLSIPMSKRREYYGAINQSWNGDHRSFVSCILQSIRGTMNELKESREDVTVGVGVSERREEEMARGGGKGKDRKK</sequence>
<dbReference type="Pfam" id="PF02661">
    <property type="entry name" value="Fic"/>
    <property type="match status" value="1"/>
</dbReference>
<accession>A0A4S8MLJ9</accession>
<organism evidence="5 6">
    <name type="scientific">Dendrothele bispora (strain CBS 962.96)</name>
    <dbReference type="NCBI Taxonomy" id="1314807"/>
    <lineage>
        <taxon>Eukaryota</taxon>
        <taxon>Fungi</taxon>
        <taxon>Dikarya</taxon>
        <taxon>Basidiomycota</taxon>
        <taxon>Agaricomycotina</taxon>
        <taxon>Agaricomycetes</taxon>
        <taxon>Agaricomycetidae</taxon>
        <taxon>Agaricales</taxon>
        <taxon>Agaricales incertae sedis</taxon>
        <taxon>Dendrothele</taxon>
    </lineage>
</organism>
<keyword evidence="2" id="KW-0067">ATP-binding</keyword>
<dbReference type="InterPro" id="IPR003812">
    <property type="entry name" value="Fido"/>
</dbReference>
<reference evidence="5 6" key="1">
    <citation type="journal article" date="2019" name="Nat. Ecol. Evol.">
        <title>Megaphylogeny resolves global patterns of mushroom evolution.</title>
        <authorList>
            <person name="Varga T."/>
            <person name="Krizsan K."/>
            <person name="Foldi C."/>
            <person name="Dima B."/>
            <person name="Sanchez-Garcia M."/>
            <person name="Sanchez-Ramirez S."/>
            <person name="Szollosi G.J."/>
            <person name="Szarkandi J.G."/>
            <person name="Papp V."/>
            <person name="Albert L."/>
            <person name="Andreopoulos W."/>
            <person name="Angelini C."/>
            <person name="Antonin V."/>
            <person name="Barry K.W."/>
            <person name="Bougher N.L."/>
            <person name="Buchanan P."/>
            <person name="Buyck B."/>
            <person name="Bense V."/>
            <person name="Catcheside P."/>
            <person name="Chovatia M."/>
            <person name="Cooper J."/>
            <person name="Damon W."/>
            <person name="Desjardin D."/>
            <person name="Finy P."/>
            <person name="Geml J."/>
            <person name="Haridas S."/>
            <person name="Hughes K."/>
            <person name="Justo A."/>
            <person name="Karasinski D."/>
            <person name="Kautmanova I."/>
            <person name="Kiss B."/>
            <person name="Kocsube S."/>
            <person name="Kotiranta H."/>
            <person name="LaButti K.M."/>
            <person name="Lechner B.E."/>
            <person name="Liimatainen K."/>
            <person name="Lipzen A."/>
            <person name="Lukacs Z."/>
            <person name="Mihaltcheva S."/>
            <person name="Morgado L.N."/>
            <person name="Niskanen T."/>
            <person name="Noordeloos M.E."/>
            <person name="Ohm R.A."/>
            <person name="Ortiz-Santana B."/>
            <person name="Ovrebo C."/>
            <person name="Racz N."/>
            <person name="Riley R."/>
            <person name="Savchenko A."/>
            <person name="Shiryaev A."/>
            <person name="Soop K."/>
            <person name="Spirin V."/>
            <person name="Szebenyi C."/>
            <person name="Tomsovsky M."/>
            <person name="Tulloss R.E."/>
            <person name="Uehling J."/>
            <person name="Grigoriev I.V."/>
            <person name="Vagvolgyi C."/>
            <person name="Papp T."/>
            <person name="Martin F.M."/>
            <person name="Miettinen O."/>
            <person name="Hibbett D.S."/>
            <person name="Nagy L.G."/>
        </authorList>
    </citation>
    <scope>NUCLEOTIDE SEQUENCE [LARGE SCALE GENOMIC DNA]</scope>
    <source>
        <strain evidence="5 6">CBS 962.96</strain>
    </source>
</reference>
<dbReference type="AlphaFoldDB" id="A0A4S8MLJ9"/>
<protein>
    <recommendedName>
        <fullName evidence="4">Fido domain-containing protein</fullName>
    </recommendedName>
</protein>
<gene>
    <name evidence="5" type="ORF">K435DRAFT_651489</name>
</gene>
<feature type="binding site" evidence="2">
    <location>
        <begin position="55"/>
        <end position="62"/>
    </location>
    <ligand>
        <name>ATP</name>
        <dbReference type="ChEBI" id="CHEBI:30616"/>
    </ligand>
</feature>
<evidence type="ECO:0000313" key="6">
    <source>
        <dbReference type="Proteomes" id="UP000297245"/>
    </source>
</evidence>
<feature type="domain" description="Fido" evidence="4">
    <location>
        <begin position="1"/>
        <end position="108"/>
    </location>
</feature>
<dbReference type="GO" id="GO:0005524">
    <property type="term" value="F:ATP binding"/>
    <property type="evidence" value="ECO:0007669"/>
    <property type="project" value="UniProtKB-KW"/>
</dbReference>
<evidence type="ECO:0000259" key="4">
    <source>
        <dbReference type="PROSITE" id="PS51459"/>
    </source>
</evidence>